<gene>
    <name evidence="1" type="ORF">EDC22_106200</name>
</gene>
<dbReference type="AlphaFoldDB" id="A0A4R3MEL0"/>
<reference evidence="1 2" key="1">
    <citation type="submission" date="2019-03" db="EMBL/GenBank/DDBJ databases">
        <title>Genomic Encyclopedia of Type Strains, Phase IV (KMG-IV): sequencing the most valuable type-strain genomes for metagenomic binning, comparative biology and taxonomic classification.</title>
        <authorList>
            <person name="Goeker M."/>
        </authorList>
    </citation>
    <scope>NUCLEOTIDE SEQUENCE [LARGE SCALE GENOMIC DNA]</scope>
    <source>
        <strain evidence="1 2">DSM 19345</strain>
    </source>
</reference>
<keyword evidence="2" id="KW-1185">Reference proteome</keyword>
<protein>
    <submittedName>
        <fullName evidence="1">Uncharacterized protein</fullName>
    </submittedName>
</protein>
<name>A0A4R3MEL0_9HYPH</name>
<organism evidence="1 2">
    <name type="scientific">Tepidamorphus gemmatus</name>
    <dbReference type="NCBI Taxonomy" id="747076"/>
    <lineage>
        <taxon>Bacteria</taxon>
        <taxon>Pseudomonadati</taxon>
        <taxon>Pseudomonadota</taxon>
        <taxon>Alphaproteobacteria</taxon>
        <taxon>Hyphomicrobiales</taxon>
        <taxon>Tepidamorphaceae</taxon>
        <taxon>Tepidamorphus</taxon>
    </lineage>
</organism>
<comment type="caution">
    <text evidence="1">The sequence shown here is derived from an EMBL/GenBank/DDBJ whole genome shotgun (WGS) entry which is preliminary data.</text>
</comment>
<sequence length="196" mass="20717">MAGVARSLAAGLAASSLMTAVLMTSELRADSLSDIAAAAEAAVAEGRTLDAVALGDRFAAAVWDASPLAVRKAVLVDSEPAAFGADTPRSDNLFRMDEEIHLYVEPVAFGWKQTAQGWETDFVADVRIADTSGRIIAAHKSFAEFRIASPQPTREVFLAMTYVFGGLGPGDYVVTTTLHDRIKGDAVAFPTSIGIR</sequence>
<proteinExistence type="predicted"/>
<dbReference type="Proteomes" id="UP000295678">
    <property type="component" value="Unassembled WGS sequence"/>
</dbReference>
<accession>A0A4R3MEL0</accession>
<dbReference type="EMBL" id="SMAK01000006">
    <property type="protein sequence ID" value="TCT10005.1"/>
    <property type="molecule type" value="Genomic_DNA"/>
</dbReference>
<evidence type="ECO:0000313" key="2">
    <source>
        <dbReference type="Proteomes" id="UP000295678"/>
    </source>
</evidence>
<evidence type="ECO:0000313" key="1">
    <source>
        <dbReference type="EMBL" id="TCT10005.1"/>
    </source>
</evidence>